<organism evidence="1 2">
    <name type="scientific">Caballeronia arvi</name>
    <dbReference type="NCBI Taxonomy" id="1777135"/>
    <lineage>
        <taxon>Bacteria</taxon>
        <taxon>Pseudomonadati</taxon>
        <taxon>Pseudomonadota</taxon>
        <taxon>Betaproteobacteria</taxon>
        <taxon>Burkholderiales</taxon>
        <taxon>Burkholderiaceae</taxon>
        <taxon>Caballeronia</taxon>
    </lineage>
</organism>
<accession>A0A158L6X0</accession>
<name>A0A158L6X0_9BURK</name>
<gene>
    <name evidence="1" type="ORF">AWB74_08669</name>
</gene>
<reference evidence="1" key="1">
    <citation type="submission" date="2016-01" db="EMBL/GenBank/DDBJ databases">
        <authorList>
            <person name="Peeters C."/>
        </authorList>
    </citation>
    <scope>NUCLEOTIDE SEQUENCE [LARGE SCALE GENOMIC DNA]</scope>
    <source>
        <strain evidence="1">LMG 29317</strain>
    </source>
</reference>
<evidence type="ECO:0000313" key="2">
    <source>
        <dbReference type="Proteomes" id="UP000055019"/>
    </source>
</evidence>
<dbReference type="Proteomes" id="UP000055019">
    <property type="component" value="Unassembled WGS sequence"/>
</dbReference>
<keyword evidence="2" id="KW-1185">Reference proteome</keyword>
<protein>
    <submittedName>
        <fullName evidence="1">Uncharacterized protein</fullName>
    </submittedName>
</protein>
<proteinExistence type="predicted"/>
<evidence type="ECO:0000313" key="1">
    <source>
        <dbReference type="EMBL" id="SAL88660.1"/>
    </source>
</evidence>
<dbReference type="AlphaFoldDB" id="A0A158L6X0"/>
<dbReference type="EMBL" id="FCOM02000154">
    <property type="protein sequence ID" value="SAL88660.1"/>
    <property type="molecule type" value="Genomic_DNA"/>
</dbReference>
<sequence length="31" mass="3337">MACCKAKVGIQVLAMDAHLLKFHASVRQPAV</sequence>
<comment type="caution">
    <text evidence="1">The sequence shown here is derived from an EMBL/GenBank/DDBJ whole genome shotgun (WGS) entry which is preliminary data.</text>
</comment>